<dbReference type="Pfam" id="PF03358">
    <property type="entry name" value="FMN_red"/>
    <property type="match status" value="1"/>
</dbReference>
<evidence type="ECO:0000259" key="1">
    <source>
        <dbReference type="Pfam" id="PF03358"/>
    </source>
</evidence>
<dbReference type="RefSeq" id="WP_131850953.1">
    <property type="nucleotide sequence ID" value="NZ_SKFH01000004.1"/>
</dbReference>
<dbReference type="PANTHER" id="PTHR30543:SF21">
    <property type="entry name" value="NAD(P)H-DEPENDENT FMN REDUCTASE LOT6"/>
    <property type="match status" value="1"/>
</dbReference>
<accession>A0A4R4E528</accession>
<comment type="caution">
    <text evidence="2">The sequence shown here is derived from an EMBL/GenBank/DDBJ whole genome shotgun (WGS) entry which is preliminary data.</text>
</comment>
<dbReference type="AlphaFoldDB" id="A0A4R4E528"/>
<sequence>MKIEIVSGSPRQNSVTHRVALHLKGAIESRSEHEVGIINLKENVFPILDSVFTSPDAAPEALRPVARRIFAADAFIIVTPEYNGSYSPAMQNLFDHFPKQQRKVFGLATASPGALGGIRAAMQLQQFVMALFGIPSPYMLVTPQVDKKFDAEGNLIDPAFEKSVDLFLNEFLWLAEKVVEAKVEA</sequence>
<dbReference type="SUPFAM" id="SSF52218">
    <property type="entry name" value="Flavoproteins"/>
    <property type="match status" value="1"/>
</dbReference>
<dbReference type="Gene3D" id="3.40.50.360">
    <property type="match status" value="1"/>
</dbReference>
<dbReference type="InterPro" id="IPR050712">
    <property type="entry name" value="NAD(P)H-dep_reductase"/>
</dbReference>
<dbReference type="OrthoDB" id="9812295at2"/>
<organism evidence="2 3">
    <name type="scientific">Flaviaesturariibacter aridisoli</name>
    <dbReference type="NCBI Taxonomy" id="2545761"/>
    <lineage>
        <taxon>Bacteria</taxon>
        <taxon>Pseudomonadati</taxon>
        <taxon>Bacteroidota</taxon>
        <taxon>Chitinophagia</taxon>
        <taxon>Chitinophagales</taxon>
        <taxon>Chitinophagaceae</taxon>
        <taxon>Flaviaestuariibacter</taxon>
    </lineage>
</organism>
<dbReference type="GO" id="GO:0005829">
    <property type="term" value="C:cytosol"/>
    <property type="evidence" value="ECO:0007669"/>
    <property type="project" value="TreeGrafter"/>
</dbReference>
<dbReference type="GO" id="GO:0016491">
    <property type="term" value="F:oxidoreductase activity"/>
    <property type="evidence" value="ECO:0007669"/>
    <property type="project" value="InterPro"/>
</dbReference>
<reference evidence="2 3" key="1">
    <citation type="submission" date="2019-03" db="EMBL/GenBank/DDBJ databases">
        <authorList>
            <person name="Kim M.K.M."/>
        </authorList>
    </citation>
    <scope>NUCLEOTIDE SEQUENCE [LARGE SCALE GENOMIC DNA]</scope>
    <source>
        <strain evidence="2 3">17J68-15</strain>
    </source>
</reference>
<dbReference type="EMBL" id="SKFH01000004">
    <property type="protein sequence ID" value="TCZ73953.1"/>
    <property type="molecule type" value="Genomic_DNA"/>
</dbReference>
<dbReference type="InterPro" id="IPR029039">
    <property type="entry name" value="Flavoprotein-like_sf"/>
</dbReference>
<proteinExistence type="predicted"/>
<dbReference type="InterPro" id="IPR005025">
    <property type="entry name" value="FMN_Rdtase-like_dom"/>
</dbReference>
<evidence type="ECO:0000313" key="2">
    <source>
        <dbReference type="EMBL" id="TCZ73953.1"/>
    </source>
</evidence>
<gene>
    <name evidence="2" type="ORF">E0486_04535</name>
</gene>
<keyword evidence="3" id="KW-1185">Reference proteome</keyword>
<dbReference type="GO" id="GO:0010181">
    <property type="term" value="F:FMN binding"/>
    <property type="evidence" value="ECO:0007669"/>
    <property type="project" value="TreeGrafter"/>
</dbReference>
<dbReference type="PANTHER" id="PTHR30543">
    <property type="entry name" value="CHROMATE REDUCTASE"/>
    <property type="match status" value="1"/>
</dbReference>
<protein>
    <submittedName>
        <fullName evidence="2">NADPH-dependent oxidoreductase</fullName>
    </submittedName>
</protein>
<evidence type="ECO:0000313" key="3">
    <source>
        <dbReference type="Proteomes" id="UP000295164"/>
    </source>
</evidence>
<feature type="domain" description="NADPH-dependent FMN reductase-like" evidence="1">
    <location>
        <begin position="1"/>
        <end position="135"/>
    </location>
</feature>
<name>A0A4R4E528_9BACT</name>
<dbReference type="Proteomes" id="UP000295164">
    <property type="component" value="Unassembled WGS sequence"/>
</dbReference>